<dbReference type="Gene3D" id="3.30.70.100">
    <property type="match status" value="1"/>
</dbReference>
<dbReference type="PANTHER" id="PTHR37832:SF1">
    <property type="entry name" value="STRESS-RESPONSE A_B BARREL DOMAIN-CONTAINING PROTEIN"/>
    <property type="match status" value="1"/>
</dbReference>
<protein>
    <submittedName>
        <fullName evidence="2">Stress responsive alpha/beta barrel protein</fullName>
    </submittedName>
</protein>
<comment type="caution">
    <text evidence="2">The sequence shown here is derived from an EMBL/GenBank/DDBJ whole genome shotgun (WGS) entry which is preliminary data.</text>
</comment>
<evidence type="ECO:0000313" key="2">
    <source>
        <dbReference type="EMBL" id="PJJ78325.1"/>
    </source>
</evidence>
<reference evidence="2 3" key="1">
    <citation type="submission" date="2017-11" db="EMBL/GenBank/DDBJ databases">
        <title>Genomic Encyclopedia of Archaeal and Bacterial Type Strains, Phase II (KMG-II): From Individual Species to Whole Genera.</title>
        <authorList>
            <person name="Goeker M."/>
        </authorList>
    </citation>
    <scope>NUCLEOTIDE SEQUENCE [LARGE SCALE GENOMIC DNA]</scope>
    <source>
        <strain evidence="2 3">DSM 16400</strain>
    </source>
</reference>
<dbReference type="EMBL" id="PGFH01000002">
    <property type="protein sequence ID" value="PJJ78325.1"/>
    <property type="molecule type" value="Genomic_DNA"/>
</dbReference>
<dbReference type="PANTHER" id="PTHR37832">
    <property type="entry name" value="BLL2683 PROTEIN"/>
    <property type="match status" value="1"/>
</dbReference>
<feature type="domain" description="Stress-response A/B barrel" evidence="1">
    <location>
        <begin position="2"/>
        <end position="97"/>
    </location>
</feature>
<dbReference type="InterPro" id="IPR011008">
    <property type="entry name" value="Dimeric_a/b-barrel"/>
</dbReference>
<keyword evidence="3" id="KW-1185">Reference proteome</keyword>
<gene>
    <name evidence="2" type="ORF">CLV85_1892</name>
</gene>
<evidence type="ECO:0000313" key="3">
    <source>
        <dbReference type="Proteomes" id="UP000231742"/>
    </source>
</evidence>
<dbReference type="SMART" id="SM00886">
    <property type="entry name" value="Dabb"/>
    <property type="match status" value="1"/>
</dbReference>
<dbReference type="Proteomes" id="UP000231742">
    <property type="component" value="Unassembled WGS sequence"/>
</dbReference>
<accession>A0A2M9D2M6</accession>
<dbReference type="AlphaFoldDB" id="A0A2M9D2M6"/>
<dbReference type="PROSITE" id="PS51502">
    <property type="entry name" value="S_R_A_B_BARREL"/>
    <property type="match status" value="1"/>
</dbReference>
<proteinExistence type="predicted"/>
<sequence length="99" mass="10721">MIRHVVMWKLIAEDPEGQKAAVDAMAAALEPLAGQIEGLESLIVRHDAGSVEKNWDVVLISEHTSPEALVAYGTHPLHDGPAAIVGAHTRDRVCVDFEF</sequence>
<evidence type="ECO:0000259" key="1">
    <source>
        <dbReference type="PROSITE" id="PS51502"/>
    </source>
</evidence>
<dbReference type="SUPFAM" id="SSF54909">
    <property type="entry name" value="Dimeric alpha+beta barrel"/>
    <property type="match status" value="1"/>
</dbReference>
<dbReference type="InterPro" id="IPR013097">
    <property type="entry name" value="Dabb"/>
</dbReference>
<organism evidence="2 3">
    <name type="scientific">Salinibacterium amurskyense</name>
    <dbReference type="NCBI Taxonomy" id="205941"/>
    <lineage>
        <taxon>Bacteria</taxon>
        <taxon>Bacillati</taxon>
        <taxon>Actinomycetota</taxon>
        <taxon>Actinomycetes</taxon>
        <taxon>Micrococcales</taxon>
        <taxon>Microbacteriaceae</taxon>
        <taxon>Salinibacterium</taxon>
    </lineage>
</organism>
<name>A0A2M9D2M6_9MICO</name>
<dbReference type="RefSeq" id="WP_100389379.1">
    <property type="nucleotide sequence ID" value="NZ_BMZU01000002.1"/>
</dbReference>
<dbReference type="Pfam" id="PF07876">
    <property type="entry name" value="Dabb"/>
    <property type="match status" value="1"/>
</dbReference>
<dbReference type="OrthoDB" id="6637496at2"/>